<gene>
    <name evidence="1" type="ORF">QFC19_004017</name>
</gene>
<evidence type="ECO:0000313" key="1">
    <source>
        <dbReference type="EMBL" id="KAJ9104200.1"/>
    </source>
</evidence>
<proteinExistence type="predicted"/>
<accession>A0ACC2VXJ6</accession>
<comment type="caution">
    <text evidence="1">The sequence shown here is derived from an EMBL/GenBank/DDBJ whole genome shotgun (WGS) entry which is preliminary data.</text>
</comment>
<dbReference type="EMBL" id="JASBWR010000041">
    <property type="protein sequence ID" value="KAJ9104200.1"/>
    <property type="molecule type" value="Genomic_DNA"/>
</dbReference>
<keyword evidence="2" id="KW-1185">Reference proteome</keyword>
<evidence type="ECO:0000313" key="2">
    <source>
        <dbReference type="Proteomes" id="UP001241377"/>
    </source>
</evidence>
<protein>
    <submittedName>
        <fullName evidence="1">Uncharacterized protein</fullName>
    </submittedName>
</protein>
<reference evidence="1" key="1">
    <citation type="submission" date="2023-04" db="EMBL/GenBank/DDBJ databases">
        <title>Draft Genome sequencing of Naganishia species isolated from polar environments using Oxford Nanopore Technology.</title>
        <authorList>
            <person name="Leo P."/>
            <person name="Venkateswaran K."/>
        </authorList>
    </citation>
    <scope>NUCLEOTIDE SEQUENCE</scope>
    <source>
        <strain evidence="1">MNA-CCFEE 5261</strain>
    </source>
</reference>
<dbReference type="Proteomes" id="UP001241377">
    <property type="component" value="Unassembled WGS sequence"/>
</dbReference>
<organism evidence="1 2">
    <name type="scientific">Naganishia cerealis</name>
    <dbReference type="NCBI Taxonomy" id="610337"/>
    <lineage>
        <taxon>Eukaryota</taxon>
        <taxon>Fungi</taxon>
        <taxon>Dikarya</taxon>
        <taxon>Basidiomycota</taxon>
        <taxon>Agaricomycotina</taxon>
        <taxon>Tremellomycetes</taxon>
        <taxon>Filobasidiales</taxon>
        <taxon>Filobasidiaceae</taxon>
        <taxon>Naganishia</taxon>
    </lineage>
</organism>
<sequence length="951" mass="104290">MAPQISDCSTLATQTAKKGGQAQEGDGSGAETDNDESDYEYVDEEDDEDDGEEDRSEQKEEGAGQKRKGKALKDKQQTKKKHRRIQTRVEPPVEDSEVEEQAKEPVATGKKTSASAISGLEQTYSVKATRSVPSILRLQQDFALFHNLIVRTNYLGEMTTTSDSLLPASRLPLPTSPRISRIPQPASKAIIRPISLHVDGRSSSQPRQLKGRTINPSSPAAVSSASIRNGASTPVSLLKKPSVSSIHGQVLNSTSGTKATARPTIPTSSTPSRLRNPISTPQTQSPARPVSASVRGDPSANSLPPGKTSAQELNPPKSPSRVSIREQIAAKRRALLAASGSLEERGGPSDGAAKEARRQRSTMALERSMSDFSMDEPQRRITTPQGSADIFGRTIPTLIRKAMTTGRLDVANMSLERLPKEVWTKILNLSGDDLPHYDQEATLLAPSHIGAFSVEEEAMELPPHELERRRMLEADEIMNVPFYEVQDIVLIKASSNSLKSIEAQIAILTRLLSSDNLIAAFPACLILSPSLHTVDLSRNSISSISWENPVRPNREILQSRKDNSFFDSFPSTPTKSDFRDDDTDEVMPSLKTLCLAKNKITNFGLPQTWPRNLEVIDLSDNNLQGVLDLTVLAALPRLKRVTLSGNGLTGVVVQAEGGRALWPSLETINLKMNEIRMENTLIQSLRLDRPYTTAFGSADRGTVHILKKCLFPKILEENPLKYSTVKKVHPATVAQSALTSHHDKHLSTETLQSANVAPSNRYEGQPAGPLVGCWDERQQSVVVTRDAPTLFLDDEGCFDSQYVLDAVPTEAYLKIIDFSGILKLRTLIMPANYSRLANVTTLSITYTSLRTEDETLLQLSKAMPNLEILDLSGSRIEHLNGAGMLIANGLKRLLAKGCRIADISSLVDVASELHRGSWRGNMRLEEVDIRDNSVEKVCVETTIFRDRTTYA</sequence>
<name>A0ACC2VXJ6_9TREE</name>